<dbReference type="EMBL" id="CM042019">
    <property type="protein sequence ID" value="KAI3823964.1"/>
    <property type="molecule type" value="Genomic_DNA"/>
</dbReference>
<proteinExistence type="predicted"/>
<accession>A0ACB9JV97</accession>
<comment type="caution">
    <text evidence="1">The sequence shown here is derived from an EMBL/GenBank/DDBJ whole genome shotgun (WGS) entry which is preliminary data.</text>
</comment>
<evidence type="ECO:0000313" key="1">
    <source>
        <dbReference type="EMBL" id="KAI3823964.1"/>
    </source>
</evidence>
<reference evidence="2" key="1">
    <citation type="journal article" date="2022" name="Mol. Ecol. Resour.">
        <title>The genomes of chicory, endive, great burdock and yacon provide insights into Asteraceae palaeo-polyploidization history and plant inulin production.</title>
        <authorList>
            <person name="Fan W."/>
            <person name="Wang S."/>
            <person name="Wang H."/>
            <person name="Wang A."/>
            <person name="Jiang F."/>
            <person name="Liu H."/>
            <person name="Zhao H."/>
            <person name="Xu D."/>
            <person name="Zhang Y."/>
        </authorList>
    </citation>
    <scope>NUCLEOTIDE SEQUENCE [LARGE SCALE GENOMIC DNA]</scope>
    <source>
        <strain evidence="2">cv. Yunnan</strain>
    </source>
</reference>
<reference evidence="1 2" key="2">
    <citation type="journal article" date="2022" name="Mol. Ecol. Resour.">
        <title>The genomes of chicory, endive, great burdock and yacon provide insights into Asteraceae paleo-polyploidization history and plant inulin production.</title>
        <authorList>
            <person name="Fan W."/>
            <person name="Wang S."/>
            <person name="Wang H."/>
            <person name="Wang A."/>
            <person name="Jiang F."/>
            <person name="Liu H."/>
            <person name="Zhao H."/>
            <person name="Xu D."/>
            <person name="Zhang Y."/>
        </authorList>
    </citation>
    <scope>NUCLEOTIDE SEQUENCE [LARGE SCALE GENOMIC DNA]</scope>
    <source>
        <strain evidence="2">cv. Yunnan</strain>
        <tissue evidence="1">Leaves</tissue>
    </source>
</reference>
<keyword evidence="2" id="KW-1185">Reference proteome</keyword>
<protein>
    <submittedName>
        <fullName evidence="1">Uncharacterized protein</fullName>
    </submittedName>
</protein>
<dbReference type="Proteomes" id="UP001056120">
    <property type="component" value="Linkage Group LG02"/>
</dbReference>
<gene>
    <name evidence="1" type="ORF">L1987_05410</name>
</gene>
<name>A0ACB9JV97_9ASTR</name>
<sequence length="193" mass="22646">MKIGVPNATSFEKFVKVEWIESSNETKYSGFCIKVFESVVTVLEEEYGYSLQYEFVNHTGSYNDMVDQVYNKKYDAVVGDVTILASRSRYVEFAHPFIESGYSMVVPVKSETQKAWKFMKPFTIEMWLATLCILLYTMFVVWFMEHQVNREFRGPWNDQLGTALWFTFSSLFFSHSKYYIFALLVGVDRLTFI</sequence>
<organism evidence="1 2">
    <name type="scientific">Smallanthus sonchifolius</name>
    <dbReference type="NCBI Taxonomy" id="185202"/>
    <lineage>
        <taxon>Eukaryota</taxon>
        <taxon>Viridiplantae</taxon>
        <taxon>Streptophyta</taxon>
        <taxon>Embryophyta</taxon>
        <taxon>Tracheophyta</taxon>
        <taxon>Spermatophyta</taxon>
        <taxon>Magnoliopsida</taxon>
        <taxon>eudicotyledons</taxon>
        <taxon>Gunneridae</taxon>
        <taxon>Pentapetalae</taxon>
        <taxon>asterids</taxon>
        <taxon>campanulids</taxon>
        <taxon>Asterales</taxon>
        <taxon>Asteraceae</taxon>
        <taxon>Asteroideae</taxon>
        <taxon>Heliantheae alliance</taxon>
        <taxon>Millerieae</taxon>
        <taxon>Smallanthus</taxon>
    </lineage>
</organism>
<evidence type="ECO:0000313" key="2">
    <source>
        <dbReference type="Proteomes" id="UP001056120"/>
    </source>
</evidence>